<evidence type="ECO:0000313" key="3">
    <source>
        <dbReference type="Proteomes" id="UP001632037"/>
    </source>
</evidence>
<feature type="transmembrane region" description="Helical" evidence="1">
    <location>
        <begin position="6"/>
        <end position="27"/>
    </location>
</feature>
<dbReference type="AlphaFoldDB" id="A0ABD3FNK5"/>
<gene>
    <name evidence="2" type="ORF">V7S43_006438</name>
</gene>
<dbReference type="Proteomes" id="UP001632037">
    <property type="component" value="Unassembled WGS sequence"/>
</dbReference>
<proteinExistence type="predicted"/>
<keyword evidence="1" id="KW-1133">Transmembrane helix</keyword>
<protein>
    <submittedName>
        <fullName evidence="2">Uncharacterized protein</fullName>
    </submittedName>
</protein>
<comment type="caution">
    <text evidence="2">The sequence shown here is derived from an EMBL/GenBank/DDBJ whole genome shotgun (WGS) entry which is preliminary data.</text>
</comment>
<organism evidence="2 3">
    <name type="scientific">Phytophthora oleae</name>
    <dbReference type="NCBI Taxonomy" id="2107226"/>
    <lineage>
        <taxon>Eukaryota</taxon>
        <taxon>Sar</taxon>
        <taxon>Stramenopiles</taxon>
        <taxon>Oomycota</taxon>
        <taxon>Peronosporomycetes</taxon>
        <taxon>Peronosporales</taxon>
        <taxon>Peronosporaceae</taxon>
        <taxon>Phytophthora</taxon>
    </lineage>
</organism>
<evidence type="ECO:0000256" key="1">
    <source>
        <dbReference type="SAM" id="Phobius"/>
    </source>
</evidence>
<keyword evidence="1" id="KW-0472">Membrane</keyword>
<evidence type="ECO:0000313" key="2">
    <source>
        <dbReference type="EMBL" id="KAL3668348.1"/>
    </source>
</evidence>
<name>A0ABD3FNK5_9STRA</name>
<dbReference type="EMBL" id="JBIMZQ010000011">
    <property type="protein sequence ID" value="KAL3668348.1"/>
    <property type="molecule type" value="Genomic_DNA"/>
</dbReference>
<keyword evidence="3" id="KW-1185">Reference proteome</keyword>
<reference evidence="2 3" key="1">
    <citation type="submission" date="2024-09" db="EMBL/GenBank/DDBJ databases">
        <title>Genome sequencing and assembly of Phytophthora oleae, isolate VK10A, causative agent of rot of olive drupes.</title>
        <authorList>
            <person name="Conti Taguali S."/>
            <person name="Riolo M."/>
            <person name="La Spada F."/>
            <person name="Cacciola S.O."/>
            <person name="Dionisio G."/>
        </authorList>
    </citation>
    <scope>NUCLEOTIDE SEQUENCE [LARGE SCALE GENOMIC DNA]</scope>
    <source>
        <strain evidence="2 3">VK10A</strain>
    </source>
</reference>
<keyword evidence="1" id="KW-0812">Transmembrane</keyword>
<accession>A0ABD3FNK5</accession>
<sequence>MDAEQVPWYPAILTFVQLAIYVTFGCLRDVAGSISGISRYRHERKTSPGLAKLLTYRESFFIHRMYHRIQDVFNRPVTGTPGA</sequence>